<protein>
    <submittedName>
        <fullName evidence="1">Methionine biosynthesis protein MetW</fullName>
    </submittedName>
</protein>
<dbReference type="OrthoDB" id="9792690at2"/>
<organism evidence="1 2">
    <name type="scientific">Acidihalobacter ferrooxydans</name>
    <dbReference type="NCBI Taxonomy" id="1765967"/>
    <lineage>
        <taxon>Bacteria</taxon>
        <taxon>Pseudomonadati</taxon>
        <taxon>Pseudomonadota</taxon>
        <taxon>Gammaproteobacteria</taxon>
        <taxon>Chromatiales</taxon>
        <taxon>Ectothiorhodospiraceae</taxon>
        <taxon>Acidihalobacter</taxon>
    </lineage>
</organism>
<dbReference type="Gene3D" id="3.40.50.150">
    <property type="entry name" value="Vaccinia Virus protein VP39"/>
    <property type="match status" value="1"/>
</dbReference>
<dbReference type="CDD" id="cd02440">
    <property type="entry name" value="AdoMet_MTases"/>
    <property type="match status" value="1"/>
</dbReference>
<dbReference type="KEGG" id="afy:BW247_05990"/>
<evidence type="ECO:0000313" key="2">
    <source>
        <dbReference type="Proteomes" id="UP000243807"/>
    </source>
</evidence>
<gene>
    <name evidence="1" type="ORF">BW247_05990</name>
</gene>
<dbReference type="STRING" id="1765967.BW247_05990"/>
<name>A0A1P8UG12_9GAMM</name>
<reference evidence="1 2" key="1">
    <citation type="submission" date="2017-01" db="EMBL/GenBank/DDBJ databases">
        <title>Draft sequence of Acidihalobacter ferrooxidans strain DSM 14175 (strain V8).</title>
        <authorList>
            <person name="Khaleque H.N."/>
            <person name="Ramsay J.P."/>
            <person name="Murphy R.J.T."/>
            <person name="Kaksonen A.H."/>
            <person name="Boxall N.J."/>
            <person name="Watkin E.L.J."/>
        </authorList>
    </citation>
    <scope>NUCLEOTIDE SEQUENCE [LARGE SCALE GENOMIC DNA]</scope>
    <source>
        <strain evidence="1 2">V8</strain>
    </source>
</reference>
<dbReference type="NCBIfam" id="TIGR02081">
    <property type="entry name" value="metW"/>
    <property type="match status" value="1"/>
</dbReference>
<accession>A0A1P8UG12</accession>
<dbReference type="Proteomes" id="UP000243807">
    <property type="component" value="Chromosome"/>
</dbReference>
<keyword evidence="2" id="KW-1185">Reference proteome</keyword>
<dbReference type="PANTHER" id="PTHR43591">
    <property type="entry name" value="METHYLTRANSFERASE"/>
    <property type="match status" value="1"/>
</dbReference>
<dbReference type="RefSeq" id="WP_076836355.1">
    <property type="nucleotide sequence ID" value="NZ_CP019434.1"/>
</dbReference>
<dbReference type="AlphaFoldDB" id="A0A1P8UG12"/>
<sequence>MKRLRPDFALISEWIAQGSRVLDLGCGEGTLLRHLRDTRGVSGYGLEIDDANVVRCLENCVDVIQSDLDDGLADFFDDASFDYVVMTQTLQAMRRPDRLLEEMVRVGREGIVTFPNMGYWKNRLQLAVAGHMPVSRALPYTWYDTPNIHLCTLQDFERLCDEKGLRILQRTVVDAGHREQALAAVRPNLLSEIAVYRFTRA</sequence>
<dbReference type="InterPro" id="IPR029063">
    <property type="entry name" value="SAM-dependent_MTases_sf"/>
</dbReference>
<dbReference type="SUPFAM" id="SSF53335">
    <property type="entry name" value="S-adenosyl-L-methionine-dependent methyltransferases"/>
    <property type="match status" value="1"/>
</dbReference>
<dbReference type="InterPro" id="IPR010743">
    <property type="entry name" value="Methionine_synth_MetW"/>
</dbReference>
<dbReference type="EMBL" id="CP019434">
    <property type="protein sequence ID" value="APZ42704.1"/>
    <property type="molecule type" value="Genomic_DNA"/>
</dbReference>
<dbReference type="Pfam" id="PF07021">
    <property type="entry name" value="MetW"/>
    <property type="match status" value="1"/>
</dbReference>
<evidence type="ECO:0000313" key="1">
    <source>
        <dbReference type="EMBL" id="APZ42704.1"/>
    </source>
</evidence>
<proteinExistence type="predicted"/>